<evidence type="ECO:0000313" key="4">
    <source>
        <dbReference type="Proteomes" id="UP000050525"/>
    </source>
</evidence>
<evidence type="ECO:0000256" key="1">
    <source>
        <dbReference type="SAM" id="Coils"/>
    </source>
</evidence>
<dbReference type="PANTHER" id="PTHR11778">
    <property type="entry name" value="SERYL-TRNA SYNTHETASE"/>
    <property type="match status" value="1"/>
</dbReference>
<dbReference type="InterPro" id="IPR045864">
    <property type="entry name" value="aa-tRNA-synth_II/BPL/LPL"/>
</dbReference>
<dbReference type="PROSITE" id="PS50862">
    <property type="entry name" value="AA_TRNA_LIGASE_II"/>
    <property type="match status" value="1"/>
</dbReference>
<dbReference type="InterPro" id="IPR042103">
    <property type="entry name" value="SerRS_1_N_sf"/>
</dbReference>
<dbReference type="Proteomes" id="UP000050525">
    <property type="component" value="Unassembled WGS sequence"/>
</dbReference>
<reference evidence="3 4" key="1">
    <citation type="journal article" date="2012" name="Genome Biol.">
        <title>Sequencing three crocodilian genomes to illuminate the evolution of archosaurs and amniotes.</title>
        <authorList>
            <person name="St John J.A."/>
            <person name="Braun E.L."/>
            <person name="Isberg S.R."/>
            <person name="Miles L.G."/>
            <person name="Chong A.Y."/>
            <person name="Gongora J."/>
            <person name="Dalzell P."/>
            <person name="Moran C."/>
            <person name="Bed'hom B."/>
            <person name="Abzhanov A."/>
            <person name="Burgess S.C."/>
            <person name="Cooksey A.M."/>
            <person name="Castoe T.A."/>
            <person name="Crawford N.G."/>
            <person name="Densmore L.D."/>
            <person name="Drew J.C."/>
            <person name="Edwards S.V."/>
            <person name="Faircloth B.C."/>
            <person name="Fujita M.K."/>
            <person name="Greenwold M.J."/>
            <person name="Hoffmann F.G."/>
            <person name="Howard J.M."/>
            <person name="Iguchi T."/>
            <person name="Janes D.E."/>
            <person name="Khan S.Y."/>
            <person name="Kohno S."/>
            <person name="de Koning A.J."/>
            <person name="Lance S.L."/>
            <person name="McCarthy F.M."/>
            <person name="McCormack J.E."/>
            <person name="Merchant M.E."/>
            <person name="Peterson D.G."/>
            <person name="Pollock D.D."/>
            <person name="Pourmand N."/>
            <person name="Raney B.J."/>
            <person name="Roessler K.A."/>
            <person name="Sanford J.R."/>
            <person name="Sawyer R.H."/>
            <person name="Schmidt C.J."/>
            <person name="Triplett E.W."/>
            <person name="Tuberville T.D."/>
            <person name="Venegas-Anaya M."/>
            <person name="Howard J.T."/>
            <person name="Jarvis E.D."/>
            <person name="Guillette L.J.Jr."/>
            <person name="Glenn T.C."/>
            <person name="Green R.E."/>
            <person name="Ray D.A."/>
        </authorList>
    </citation>
    <scope>NUCLEOTIDE SEQUENCE [LARGE SCALE GENOMIC DNA]</scope>
    <source>
        <strain evidence="3">KSC_2009_1</strain>
    </source>
</reference>
<dbReference type="SUPFAM" id="SSF46589">
    <property type="entry name" value="tRNA-binding arm"/>
    <property type="match status" value="1"/>
</dbReference>
<accession>A0A151NL61</accession>
<name>A0A151NL61_ALLMI</name>
<dbReference type="Pfam" id="PF02403">
    <property type="entry name" value="Seryl_tRNA_N"/>
    <property type="match status" value="1"/>
</dbReference>
<dbReference type="InterPro" id="IPR006195">
    <property type="entry name" value="aa-tRNA-synth_II"/>
</dbReference>
<sequence>MAAPMARALRGLRAGVGRRWGHEARGGAGRSRLYEHVRDGNSAWPQLDVEALRGRQEEAERELEERKGPLRAHDLREILSTWEQLQSLQERVRGLEAVRNQVTLDVKALTETHDQSTLDSIPTYKELRGRGREIRQQLKDLYQEEQQLYEHYYLKALWLPNQTHPDVPVGDESQAKVLDVVGKKPVFNFKVKGHLELGEHLGIIRQKRLSHISGYRSYYLYGAGALLQHALVTFTLDKLVKRGFIPMTVPDLLRGAVFEGCGMQPDANPSPVYNIDPSRFEDLCLAGTSEVGIAGYFMDHAVELRDLPIR</sequence>
<dbReference type="SUPFAM" id="SSF55681">
    <property type="entry name" value="Class II aaRS and biotin synthetases"/>
    <property type="match status" value="1"/>
</dbReference>
<evidence type="ECO:0000259" key="2">
    <source>
        <dbReference type="PROSITE" id="PS50862"/>
    </source>
</evidence>
<dbReference type="InterPro" id="IPR015866">
    <property type="entry name" value="Ser-tRNA-synth_1_N"/>
</dbReference>
<keyword evidence="1" id="KW-0175">Coiled coil</keyword>
<feature type="coiled-coil region" evidence="1">
    <location>
        <begin position="85"/>
        <end position="144"/>
    </location>
</feature>
<dbReference type="EMBL" id="AKHW03002672">
    <property type="protein sequence ID" value="KYO37546.1"/>
    <property type="molecule type" value="Genomic_DNA"/>
</dbReference>
<dbReference type="FunFam" id="1.10.287.40:FF:000005">
    <property type="entry name" value="Seryl-tRNA synthetase 2, mitochondrial"/>
    <property type="match status" value="1"/>
</dbReference>
<dbReference type="Gene3D" id="3.30.930.10">
    <property type="entry name" value="Bira Bifunctional Protein, Domain 2"/>
    <property type="match status" value="1"/>
</dbReference>
<proteinExistence type="predicted"/>
<dbReference type="GO" id="GO:0005524">
    <property type="term" value="F:ATP binding"/>
    <property type="evidence" value="ECO:0007669"/>
    <property type="project" value="InterPro"/>
</dbReference>
<keyword evidence="4" id="KW-1185">Reference proteome</keyword>
<dbReference type="AlphaFoldDB" id="A0A151NL61"/>
<dbReference type="InterPro" id="IPR002317">
    <property type="entry name" value="Ser-tRNA-ligase_type_1"/>
</dbReference>
<feature type="domain" description="Aminoacyl-transfer RNA synthetases class-II family profile" evidence="2">
    <location>
        <begin position="192"/>
        <end position="310"/>
    </location>
</feature>
<dbReference type="Gene3D" id="1.10.287.40">
    <property type="entry name" value="Serine-tRNA synthetase, tRNA binding domain"/>
    <property type="match status" value="1"/>
</dbReference>
<dbReference type="InterPro" id="IPR010978">
    <property type="entry name" value="tRNA-bd_arm"/>
</dbReference>
<keyword evidence="3" id="KW-0436">Ligase</keyword>
<dbReference type="GO" id="GO:0004828">
    <property type="term" value="F:serine-tRNA ligase activity"/>
    <property type="evidence" value="ECO:0007669"/>
    <property type="project" value="InterPro"/>
</dbReference>
<organism evidence="3 4">
    <name type="scientific">Alligator mississippiensis</name>
    <name type="common">American alligator</name>
    <dbReference type="NCBI Taxonomy" id="8496"/>
    <lineage>
        <taxon>Eukaryota</taxon>
        <taxon>Metazoa</taxon>
        <taxon>Chordata</taxon>
        <taxon>Craniata</taxon>
        <taxon>Vertebrata</taxon>
        <taxon>Euteleostomi</taxon>
        <taxon>Archelosauria</taxon>
        <taxon>Archosauria</taxon>
        <taxon>Crocodylia</taxon>
        <taxon>Alligatoridae</taxon>
        <taxon>Alligatorinae</taxon>
        <taxon>Alligator</taxon>
    </lineage>
</organism>
<comment type="caution">
    <text evidence="3">The sequence shown here is derived from an EMBL/GenBank/DDBJ whole genome shotgun (WGS) entry which is preliminary data.</text>
</comment>
<evidence type="ECO:0000313" key="3">
    <source>
        <dbReference type="EMBL" id="KYO37546.1"/>
    </source>
</evidence>
<protein>
    <submittedName>
        <fullName evidence="3">Serine--tRNA ligase, mitochondrial</fullName>
    </submittedName>
</protein>
<dbReference type="GO" id="GO:0006434">
    <property type="term" value="P:seryl-tRNA aminoacylation"/>
    <property type="evidence" value="ECO:0007669"/>
    <property type="project" value="InterPro"/>
</dbReference>
<dbReference type="STRING" id="8496.A0A151NL61"/>
<dbReference type="eggNOG" id="KOG2509">
    <property type="taxonomic scope" value="Eukaryota"/>
</dbReference>
<gene>
    <name evidence="3" type="primary">SARS2</name>
    <name evidence="3" type="ORF">Y1Q_0017834</name>
</gene>